<evidence type="ECO:0000313" key="1">
    <source>
        <dbReference type="EMBL" id="MDL5031560.1"/>
    </source>
</evidence>
<comment type="caution">
    <text evidence="1">The sequence shown here is derived from an EMBL/GenBank/DDBJ whole genome shotgun (WGS) entry which is preliminary data.</text>
</comment>
<evidence type="ECO:0000313" key="2">
    <source>
        <dbReference type="Proteomes" id="UP001238603"/>
    </source>
</evidence>
<name>A0ABT7LIV2_9BURK</name>
<gene>
    <name evidence="1" type="ORF">QRD43_06530</name>
</gene>
<dbReference type="RefSeq" id="WP_285981688.1">
    <property type="nucleotide sequence ID" value="NZ_JASVDS010000002.1"/>
</dbReference>
<protein>
    <submittedName>
        <fullName evidence="1">Uncharacterized protein</fullName>
    </submittedName>
</protein>
<keyword evidence="2" id="KW-1185">Reference proteome</keyword>
<organism evidence="1 2">
    <name type="scientific">Roseateles subflavus</name>
    <dbReference type="NCBI Taxonomy" id="3053353"/>
    <lineage>
        <taxon>Bacteria</taxon>
        <taxon>Pseudomonadati</taxon>
        <taxon>Pseudomonadota</taxon>
        <taxon>Betaproteobacteria</taxon>
        <taxon>Burkholderiales</taxon>
        <taxon>Sphaerotilaceae</taxon>
        <taxon>Roseateles</taxon>
    </lineage>
</organism>
<accession>A0ABT7LIV2</accession>
<sequence length="130" mass="13840">MDPSDPTSPSPCRLGRAAARSRLPRKTWPQRVRAVWNGGVPAVLVLAAWLLNPDEGHHREALRAAVEAGHPVSARFAAHERAAPPVRYQNLVVCSVTEHRQGLTTLGAFGHVVPVGKRRHGAAAASSSGP</sequence>
<dbReference type="Proteomes" id="UP001238603">
    <property type="component" value="Unassembled WGS sequence"/>
</dbReference>
<dbReference type="EMBL" id="JASVDS010000002">
    <property type="protein sequence ID" value="MDL5031560.1"/>
    <property type="molecule type" value="Genomic_DNA"/>
</dbReference>
<reference evidence="1 2" key="1">
    <citation type="submission" date="2023-06" db="EMBL/GenBank/DDBJ databases">
        <title>Pelomonas sp. APW6 16S ribosomal RNA gene genome sequencing and assembly.</title>
        <authorList>
            <person name="Woo H."/>
        </authorList>
    </citation>
    <scope>NUCLEOTIDE SEQUENCE [LARGE SCALE GENOMIC DNA]</scope>
    <source>
        <strain evidence="1 2">APW6</strain>
    </source>
</reference>
<proteinExistence type="predicted"/>